<dbReference type="RefSeq" id="WP_148306549.1">
    <property type="nucleotide sequence ID" value="NZ_CP007129.1"/>
</dbReference>
<keyword evidence="3" id="KW-1185">Reference proteome</keyword>
<keyword evidence="2" id="KW-0614">Plasmid</keyword>
<proteinExistence type="predicted"/>
<dbReference type="Proteomes" id="UP000019151">
    <property type="component" value="Plasmid 1"/>
</dbReference>
<organism evidence="2 3">
    <name type="scientific">Gemmatirosa kalamazoonensis</name>
    <dbReference type="NCBI Taxonomy" id="861299"/>
    <lineage>
        <taxon>Bacteria</taxon>
        <taxon>Pseudomonadati</taxon>
        <taxon>Gemmatimonadota</taxon>
        <taxon>Gemmatimonadia</taxon>
        <taxon>Gemmatimonadales</taxon>
        <taxon>Gemmatimonadaceae</taxon>
        <taxon>Gemmatirosa</taxon>
    </lineage>
</organism>
<dbReference type="KEGG" id="gba:J421_5257"/>
<dbReference type="AlphaFoldDB" id="W0RQR2"/>
<evidence type="ECO:0000313" key="2">
    <source>
        <dbReference type="EMBL" id="AHG92792.1"/>
    </source>
</evidence>
<gene>
    <name evidence="2" type="ORF">J421_5257</name>
</gene>
<sequence length="169" mass="18246">MSEPSLPQMVLVTRGPEGVAATPYTPVDARPSDPYVRQRLAAAGRAEIVTEYSAAPQRPPSYPARLPFLPDRPVFTTETRDGGMSPGARWPCASRDEASAVRAAVERASIEAGWVAVPSLRMPAPHGPSAARVLLREDLAWVLLTADAGRGAVVQLLEVPRRVLRERAF</sequence>
<accession>W0RQR2</accession>
<dbReference type="HOGENOM" id="CLU_1576239_0_0_0"/>
<reference evidence="2 3" key="1">
    <citation type="journal article" date="2014" name="Genome Announc.">
        <title>Genome Sequence and Methylome of Soil Bacterium Gemmatirosa kalamazoonensis KBS708T, a Member of the Rarely Cultivated Gemmatimonadetes Phylum.</title>
        <authorList>
            <person name="Debruyn J.M."/>
            <person name="Radosevich M."/>
            <person name="Wommack K.E."/>
            <person name="Polson S.W."/>
            <person name="Hauser L.J."/>
            <person name="Fawaz M.N."/>
            <person name="Korlach J."/>
            <person name="Tsai Y.C."/>
        </authorList>
    </citation>
    <scope>NUCLEOTIDE SEQUENCE [LARGE SCALE GENOMIC DNA]</scope>
    <source>
        <strain evidence="2 3">KBS708</strain>
        <plasmid evidence="3">Plasmid 1</plasmid>
    </source>
</reference>
<geneLocation type="plasmid" evidence="2 3">
    <name>1</name>
</geneLocation>
<dbReference type="InParanoid" id="W0RQR2"/>
<feature type="region of interest" description="Disordered" evidence="1">
    <location>
        <begin position="60"/>
        <end position="91"/>
    </location>
</feature>
<evidence type="ECO:0000313" key="3">
    <source>
        <dbReference type="Proteomes" id="UP000019151"/>
    </source>
</evidence>
<protein>
    <submittedName>
        <fullName evidence="2">Uncharacterized protein</fullName>
    </submittedName>
</protein>
<evidence type="ECO:0000256" key="1">
    <source>
        <dbReference type="SAM" id="MobiDB-lite"/>
    </source>
</evidence>
<dbReference type="EMBL" id="CP007129">
    <property type="protein sequence ID" value="AHG92792.1"/>
    <property type="molecule type" value="Genomic_DNA"/>
</dbReference>
<name>W0RQR2_9BACT</name>